<dbReference type="GO" id="GO:0005886">
    <property type="term" value="C:plasma membrane"/>
    <property type="evidence" value="ECO:0007669"/>
    <property type="project" value="TreeGrafter"/>
</dbReference>
<dbReference type="PANTHER" id="PTHR39428">
    <property type="entry name" value="F420H(2)-DEPENDENT QUINONE REDUCTASE RV1261C"/>
    <property type="match status" value="1"/>
</dbReference>
<dbReference type="Proteomes" id="UP000035265">
    <property type="component" value="Unassembled WGS sequence"/>
</dbReference>
<organism evidence="4 5">
    <name type="scientific">Cellulosimicrobium funkei</name>
    <dbReference type="NCBI Taxonomy" id="264251"/>
    <lineage>
        <taxon>Bacteria</taxon>
        <taxon>Bacillati</taxon>
        <taxon>Actinomycetota</taxon>
        <taxon>Actinomycetes</taxon>
        <taxon>Micrococcales</taxon>
        <taxon>Promicromonosporaceae</taxon>
        <taxon>Cellulosimicrobium</taxon>
    </lineage>
</organism>
<comment type="similarity">
    <text evidence="1">Belongs to the F420H(2)-dependent quinone reductase family.</text>
</comment>
<dbReference type="EMBL" id="JNBQ01000001">
    <property type="protein sequence ID" value="KLN36567.1"/>
    <property type="molecule type" value="Genomic_DNA"/>
</dbReference>
<evidence type="ECO:0000256" key="1">
    <source>
        <dbReference type="ARBA" id="ARBA00008710"/>
    </source>
</evidence>
<dbReference type="GO" id="GO:0016491">
    <property type="term" value="F:oxidoreductase activity"/>
    <property type="evidence" value="ECO:0007669"/>
    <property type="project" value="InterPro"/>
</dbReference>
<dbReference type="PANTHER" id="PTHR39428:SF3">
    <property type="entry name" value="DEAZAFLAVIN-DEPENDENT NITROREDUCTASE"/>
    <property type="match status" value="1"/>
</dbReference>
<feature type="region of interest" description="Disordered" evidence="3">
    <location>
        <begin position="1"/>
        <end position="22"/>
    </location>
</feature>
<evidence type="ECO:0000256" key="2">
    <source>
        <dbReference type="ARBA" id="ARBA00049106"/>
    </source>
</evidence>
<evidence type="ECO:0000313" key="5">
    <source>
        <dbReference type="Proteomes" id="UP000035265"/>
    </source>
</evidence>
<dbReference type="STRING" id="264251.FB00_01570"/>
<reference evidence="4 5" key="1">
    <citation type="submission" date="2014-05" db="EMBL/GenBank/DDBJ databases">
        <title>Cellulosimicrobium funkei U11 genome.</title>
        <authorList>
            <person name="Hu C."/>
            <person name="Gong Y."/>
            <person name="Wan W."/>
            <person name="Jiang M."/>
        </authorList>
    </citation>
    <scope>NUCLEOTIDE SEQUENCE [LARGE SCALE GENOMIC DNA]</scope>
    <source>
        <strain evidence="4 5">U11</strain>
    </source>
</reference>
<dbReference type="PATRIC" id="fig|264251.5.peg.324"/>
<evidence type="ECO:0000313" key="4">
    <source>
        <dbReference type="EMBL" id="KLN36567.1"/>
    </source>
</evidence>
<dbReference type="InterPro" id="IPR004378">
    <property type="entry name" value="F420H2_quin_Rdtase"/>
</dbReference>
<keyword evidence="5" id="KW-1185">Reference proteome</keyword>
<sequence length="157" mass="17149">MSTEGRTTNDAGRAPGTPGRFSRWMQRRSNARLVRKVRGGKATFMGMDVLVLHTVGRRSGAPRETPLMWLPDEGDAVLVVASGGGSRNPDWHANLAAHPEGVAIELPGSAPVPATPHVLDGADRERAWQRVATAQPRIARYQSKAERQYPLVRLTPR</sequence>
<dbReference type="InterPro" id="IPR012349">
    <property type="entry name" value="Split_barrel_FMN-bd"/>
</dbReference>
<comment type="caution">
    <text evidence="4">The sequence shown here is derived from an EMBL/GenBank/DDBJ whole genome shotgun (WGS) entry which is preliminary data.</text>
</comment>
<dbReference type="AlphaFoldDB" id="A0A0H2L8T9"/>
<feature type="compositionally biased region" description="Polar residues" evidence="3">
    <location>
        <begin position="1"/>
        <end position="10"/>
    </location>
</feature>
<gene>
    <name evidence="4" type="ORF">FB00_01570</name>
</gene>
<name>A0A0H2L8T9_9MICO</name>
<protein>
    <submittedName>
        <fullName evidence="4">Nitroreductase</fullName>
    </submittedName>
</protein>
<dbReference type="RefSeq" id="WP_047231034.1">
    <property type="nucleotide sequence ID" value="NZ_JNBQ01000001.1"/>
</dbReference>
<comment type="catalytic activity">
    <reaction evidence="2">
        <text>oxidized coenzyme F420-(gamma-L-Glu)(n) + a quinol + H(+) = reduced coenzyme F420-(gamma-L-Glu)(n) + a quinone</text>
        <dbReference type="Rhea" id="RHEA:39663"/>
        <dbReference type="Rhea" id="RHEA-COMP:12939"/>
        <dbReference type="Rhea" id="RHEA-COMP:14378"/>
        <dbReference type="ChEBI" id="CHEBI:15378"/>
        <dbReference type="ChEBI" id="CHEBI:24646"/>
        <dbReference type="ChEBI" id="CHEBI:132124"/>
        <dbReference type="ChEBI" id="CHEBI:133980"/>
        <dbReference type="ChEBI" id="CHEBI:139511"/>
    </reaction>
</comment>
<dbReference type="GO" id="GO:0070967">
    <property type="term" value="F:coenzyme F420 binding"/>
    <property type="evidence" value="ECO:0007669"/>
    <property type="project" value="TreeGrafter"/>
</dbReference>
<accession>A0A0H2L8T9</accession>
<proteinExistence type="inferred from homology"/>
<evidence type="ECO:0000256" key="3">
    <source>
        <dbReference type="SAM" id="MobiDB-lite"/>
    </source>
</evidence>
<dbReference type="NCBIfam" id="TIGR00026">
    <property type="entry name" value="hi_GC_TIGR00026"/>
    <property type="match status" value="1"/>
</dbReference>
<dbReference type="Pfam" id="PF04075">
    <property type="entry name" value="F420H2_quin_red"/>
    <property type="match status" value="1"/>
</dbReference>
<dbReference type="Gene3D" id="2.30.110.10">
    <property type="entry name" value="Electron Transport, Fmn-binding Protein, Chain A"/>
    <property type="match status" value="1"/>
</dbReference>